<reference evidence="2" key="1">
    <citation type="journal article" date="2023" name="Science">
        <title>Genome structures resolve the early diversification of teleost fishes.</title>
        <authorList>
            <person name="Parey E."/>
            <person name="Louis A."/>
            <person name="Montfort J."/>
            <person name="Bouchez O."/>
            <person name="Roques C."/>
            <person name="Iampietro C."/>
            <person name="Lluch J."/>
            <person name="Castinel A."/>
            <person name="Donnadieu C."/>
            <person name="Desvignes T."/>
            <person name="Floi Bucao C."/>
            <person name="Jouanno E."/>
            <person name="Wen M."/>
            <person name="Mejri S."/>
            <person name="Dirks R."/>
            <person name="Jansen H."/>
            <person name="Henkel C."/>
            <person name="Chen W.J."/>
            <person name="Zahm M."/>
            <person name="Cabau C."/>
            <person name="Klopp C."/>
            <person name="Thompson A.W."/>
            <person name="Robinson-Rechavi M."/>
            <person name="Braasch I."/>
            <person name="Lecointre G."/>
            <person name="Bobe J."/>
            <person name="Postlethwait J.H."/>
            <person name="Berthelot C."/>
            <person name="Roest Crollius H."/>
            <person name="Guiguen Y."/>
        </authorList>
    </citation>
    <scope>NUCLEOTIDE SEQUENCE</scope>
    <source>
        <strain evidence="2">WJC10195</strain>
    </source>
</reference>
<proteinExistence type="predicted"/>
<organism evidence="2 3">
    <name type="scientific">Synaphobranchus kaupii</name>
    <name type="common">Kaup's arrowtooth eel</name>
    <dbReference type="NCBI Taxonomy" id="118154"/>
    <lineage>
        <taxon>Eukaryota</taxon>
        <taxon>Metazoa</taxon>
        <taxon>Chordata</taxon>
        <taxon>Craniata</taxon>
        <taxon>Vertebrata</taxon>
        <taxon>Euteleostomi</taxon>
        <taxon>Actinopterygii</taxon>
        <taxon>Neopterygii</taxon>
        <taxon>Teleostei</taxon>
        <taxon>Anguilliformes</taxon>
        <taxon>Synaphobranchidae</taxon>
        <taxon>Synaphobranchus</taxon>
    </lineage>
</organism>
<dbReference type="EMBL" id="JAINUF010000015">
    <property type="protein sequence ID" value="KAJ8341810.1"/>
    <property type="molecule type" value="Genomic_DNA"/>
</dbReference>
<feature type="region of interest" description="Disordered" evidence="1">
    <location>
        <begin position="58"/>
        <end position="122"/>
    </location>
</feature>
<evidence type="ECO:0000256" key="1">
    <source>
        <dbReference type="SAM" id="MobiDB-lite"/>
    </source>
</evidence>
<evidence type="ECO:0000313" key="2">
    <source>
        <dbReference type="EMBL" id="KAJ8341810.1"/>
    </source>
</evidence>
<keyword evidence="3" id="KW-1185">Reference proteome</keyword>
<accession>A0A9Q1EMY6</accession>
<comment type="caution">
    <text evidence="2">The sequence shown here is derived from an EMBL/GenBank/DDBJ whole genome shotgun (WGS) entry which is preliminary data.</text>
</comment>
<protein>
    <submittedName>
        <fullName evidence="2">Uncharacterized protein</fullName>
    </submittedName>
</protein>
<feature type="compositionally biased region" description="Low complexity" evidence="1">
    <location>
        <begin position="61"/>
        <end position="77"/>
    </location>
</feature>
<name>A0A9Q1EMY6_SYNKA</name>
<dbReference type="Proteomes" id="UP001152622">
    <property type="component" value="Chromosome 15"/>
</dbReference>
<evidence type="ECO:0000313" key="3">
    <source>
        <dbReference type="Proteomes" id="UP001152622"/>
    </source>
</evidence>
<sequence>MWEACPSSALAISEPLYQHGGLLAASVRLSSLFQHVFRSYVSGVSAIRHAYAEERTQHSRSAVADLAAPLSPASSLSPDRRRLARASSRGPGSPAVARPESPFSGGRLRGKITRFPESFRKP</sequence>
<gene>
    <name evidence="2" type="ORF">SKAU_G00341010</name>
</gene>
<dbReference type="AlphaFoldDB" id="A0A9Q1EMY6"/>